<feature type="region of interest" description="Disordered" evidence="1">
    <location>
        <begin position="1"/>
        <end position="25"/>
    </location>
</feature>
<organism evidence="2 3">
    <name type="scientific">Streptomyces boluensis</name>
    <dbReference type="NCBI Taxonomy" id="1775135"/>
    <lineage>
        <taxon>Bacteria</taxon>
        <taxon>Bacillati</taxon>
        <taxon>Actinomycetota</taxon>
        <taxon>Actinomycetes</taxon>
        <taxon>Kitasatosporales</taxon>
        <taxon>Streptomycetaceae</taxon>
        <taxon>Streptomyces</taxon>
    </lineage>
</organism>
<proteinExistence type="predicted"/>
<dbReference type="AlphaFoldDB" id="A0A964URC5"/>
<dbReference type="EMBL" id="JAAAHS010000171">
    <property type="protein sequence ID" value="NBE53876.1"/>
    <property type="molecule type" value="Genomic_DNA"/>
</dbReference>
<sequence>MSEMRRRSLRTDEAPPAGNGPRAVAADGAPGTVLAAAASASTCYTAAAAKGAATALVRMFVEQGVFGIDVLAGTSAGPDPQPAVPDVAEPVAEPTPWERARSAVDLAERQRRAAAVREPEVTTVRLMGEIMGRTGPAESAPAATPVRAA</sequence>
<feature type="region of interest" description="Disordered" evidence="1">
    <location>
        <begin position="130"/>
        <end position="149"/>
    </location>
</feature>
<reference evidence="2" key="1">
    <citation type="submission" date="2020-01" db="EMBL/GenBank/DDBJ databases">
        <title>Whole-genome analyses of novel actinobacteria.</title>
        <authorList>
            <person name="Sahin N."/>
        </authorList>
    </citation>
    <scope>NUCLEOTIDE SEQUENCE</scope>
    <source>
        <strain evidence="2">YC537</strain>
    </source>
</reference>
<feature type="region of interest" description="Disordered" evidence="1">
    <location>
        <begin position="77"/>
        <end position="96"/>
    </location>
</feature>
<evidence type="ECO:0000256" key="1">
    <source>
        <dbReference type="SAM" id="MobiDB-lite"/>
    </source>
</evidence>
<evidence type="ECO:0000313" key="3">
    <source>
        <dbReference type="Proteomes" id="UP000598297"/>
    </source>
</evidence>
<evidence type="ECO:0000313" key="2">
    <source>
        <dbReference type="EMBL" id="NBE53876.1"/>
    </source>
</evidence>
<dbReference type="RefSeq" id="WP_161700167.1">
    <property type="nucleotide sequence ID" value="NZ_JAAAHS010000171.1"/>
</dbReference>
<accession>A0A964URC5</accession>
<comment type="caution">
    <text evidence="2">The sequence shown here is derived from an EMBL/GenBank/DDBJ whole genome shotgun (WGS) entry which is preliminary data.</text>
</comment>
<name>A0A964URC5_9ACTN</name>
<protein>
    <submittedName>
        <fullName evidence="2">Uncharacterized protein</fullName>
    </submittedName>
</protein>
<dbReference type="Proteomes" id="UP000598297">
    <property type="component" value="Unassembled WGS sequence"/>
</dbReference>
<gene>
    <name evidence="2" type="ORF">GUY60_21115</name>
</gene>
<feature type="compositionally biased region" description="Basic and acidic residues" evidence="1">
    <location>
        <begin position="1"/>
        <end position="13"/>
    </location>
</feature>
<keyword evidence="3" id="KW-1185">Reference proteome</keyword>